<dbReference type="PROSITE" id="PS51892">
    <property type="entry name" value="SUBTILASE"/>
    <property type="match status" value="1"/>
</dbReference>
<dbReference type="RefSeq" id="WP_208056087.1">
    <property type="nucleotide sequence ID" value="NZ_JAGEMK010000005.1"/>
</dbReference>
<gene>
    <name evidence="9" type="ORF">J4G33_11380</name>
</gene>
<reference evidence="9" key="1">
    <citation type="submission" date="2021-03" db="EMBL/GenBank/DDBJ databases">
        <title>Actinotalea soli sp. nov., isolated from soil.</title>
        <authorList>
            <person name="Ping W."/>
            <person name="Zhang J."/>
        </authorList>
    </citation>
    <scope>NUCLEOTIDE SEQUENCE</scope>
    <source>
        <strain evidence="9">BY-33</strain>
    </source>
</reference>
<dbReference type="PRINTS" id="PR00723">
    <property type="entry name" value="SUBTILISIN"/>
</dbReference>
<proteinExistence type="inferred from homology"/>
<evidence type="ECO:0000256" key="2">
    <source>
        <dbReference type="ARBA" id="ARBA00022670"/>
    </source>
</evidence>
<evidence type="ECO:0000256" key="7">
    <source>
        <dbReference type="SAM" id="Phobius"/>
    </source>
</evidence>
<accession>A0A939LW80</accession>
<evidence type="ECO:0000256" key="4">
    <source>
        <dbReference type="ARBA" id="ARBA00022825"/>
    </source>
</evidence>
<keyword evidence="7" id="KW-0472">Membrane</keyword>
<evidence type="ECO:0000256" key="1">
    <source>
        <dbReference type="ARBA" id="ARBA00011073"/>
    </source>
</evidence>
<comment type="similarity">
    <text evidence="1 5">Belongs to the peptidase S8 family.</text>
</comment>
<keyword evidence="7" id="KW-0812">Transmembrane</keyword>
<evidence type="ECO:0000256" key="3">
    <source>
        <dbReference type="ARBA" id="ARBA00022801"/>
    </source>
</evidence>
<feature type="active site" description="Charge relay system" evidence="5">
    <location>
        <position position="132"/>
    </location>
</feature>
<dbReference type="InterPro" id="IPR036852">
    <property type="entry name" value="Peptidase_S8/S53_dom_sf"/>
</dbReference>
<evidence type="ECO:0000256" key="5">
    <source>
        <dbReference type="PROSITE-ProRule" id="PRU01240"/>
    </source>
</evidence>
<evidence type="ECO:0000259" key="8">
    <source>
        <dbReference type="Pfam" id="PF00082"/>
    </source>
</evidence>
<feature type="transmembrane region" description="Helical" evidence="7">
    <location>
        <begin position="424"/>
        <end position="447"/>
    </location>
</feature>
<dbReference type="InterPro" id="IPR015500">
    <property type="entry name" value="Peptidase_S8_subtilisin-rel"/>
</dbReference>
<dbReference type="AlphaFoldDB" id="A0A939LW80"/>
<dbReference type="GO" id="GO:0004252">
    <property type="term" value="F:serine-type endopeptidase activity"/>
    <property type="evidence" value="ECO:0007669"/>
    <property type="project" value="UniProtKB-UniRule"/>
</dbReference>
<keyword evidence="7" id="KW-1133">Transmembrane helix</keyword>
<dbReference type="EMBL" id="JAGEMK010000005">
    <property type="protein sequence ID" value="MBO1752402.1"/>
    <property type="molecule type" value="Genomic_DNA"/>
</dbReference>
<keyword evidence="3 5" id="KW-0378">Hydrolase</keyword>
<dbReference type="InterPro" id="IPR050131">
    <property type="entry name" value="Peptidase_S8_subtilisin-like"/>
</dbReference>
<protein>
    <submittedName>
        <fullName evidence="9">S8 family serine peptidase</fullName>
    </submittedName>
</protein>
<dbReference type="InterPro" id="IPR000209">
    <property type="entry name" value="Peptidase_S8/S53_dom"/>
</dbReference>
<dbReference type="Proteomes" id="UP000664209">
    <property type="component" value="Unassembled WGS sequence"/>
</dbReference>
<sequence length="465" mass="46735">MRTRHLSAALSGPRRSALAGAAALTCVIGPGLVGPGAAVAVAATRPAAPPASQAADSAADSLWYVDAAGLDEAHATATGQGITVAVIDSPINPDVPELVGTDLTVHEPSFCADPASPTGHAPAVATDDSALHGTSMASLVVGTGTGADGQPGVRGVAPGATVLYYARGLGDDDEDCTAEGSSSMEAAISQALDDGAQIISLSSSGSTTNAVFDQIARAHREGAIVVVSRPNTATSTWPHDLTNANGAVTVETADSDGRLPRNATMSPSKDVVAPGEDVRTLFPGEDESWRTYGPSSGTSNATAFTSGALALVWSAHPEATGNQIIQALLRHTFQNSGELTRQNDSVGYGSISVLNMLDADPTAYPDTNPLISDDPYAQPSATAIAGDSEQPAPSPEATDQTEGTVEATSPPTASGEESSGLPAWVAPTAGALIVLVALTTLAAALAARRRRTPDATSSPTPGSHP</sequence>
<dbReference type="GO" id="GO:0006508">
    <property type="term" value="P:proteolysis"/>
    <property type="evidence" value="ECO:0007669"/>
    <property type="project" value="UniProtKB-KW"/>
</dbReference>
<dbReference type="SUPFAM" id="SSF52743">
    <property type="entry name" value="Subtilisin-like"/>
    <property type="match status" value="1"/>
</dbReference>
<dbReference type="PANTHER" id="PTHR43806">
    <property type="entry name" value="PEPTIDASE S8"/>
    <property type="match status" value="1"/>
</dbReference>
<dbReference type="Pfam" id="PF00082">
    <property type="entry name" value="Peptidase_S8"/>
    <property type="match status" value="1"/>
</dbReference>
<keyword evidence="2 5" id="KW-0645">Protease</keyword>
<keyword evidence="4 5" id="KW-0720">Serine protease</keyword>
<comment type="caution">
    <text evidence="9">The sequence shown here is derived from an EMBL/GenBank/DDBJ whole genome shotgun (WGS) entry which is preliminary data.</text>
</comment>
<evidence type="ECO:0000256" key="6">
    <source>
        <dbReference type="SAM" id="MobiDB-lite"/>
    </source>
</evidence>
<feature type="active site" description="Charge relay system" evidence="5">
    <location>
        <position position="299"/>
    </location>
</feature>
<dbReference type="GO" id="GO:0005615">
    <property type="term" value="C:extracellular space"/>
    <property type="evidence" value="ECO:0007669"/>
    <property type="project" value="TreeGrafter"/>
</dbReference>
<name>A0A939LW80_9CELL</name>
<keyword evidence="10" id="KW-1185">Reference proteome</keyword>
<evidence type="ECO:0000313" key="9">
    <source>
        <dbReference type="EMBL" id="MBO1752402.1"/>
    </source>
</evidence>
<feature type="compositionally biased region" description="Polar residues" evidence="6">
    <location>
        <begin position="397"/>
        <end position="417"/>
    </location>
</feature>
<feature type="active site" description="Charge relay system" evidence="5">
    <location>
        <position position="88"/>
    </location>
</feature>
<organism evidence="9 10">
    <name type="scientific">Actinotalea soli</name>
    <dbReference type="NCBI Taxonomy" id="2819234"/>
    <lineage>
        <taxon>Bacteria</taxon>
        <taxon>Bacillati</taxon>
        <taxon>Actinomycetota</taxon>
        <taxon>Actinomycetes</taxon>
        <taxon>Micrococcales</taxon>
        <taxon>Cellulomonadaceae</taxon>
        <taxon>Actinotalea</taxon>
    </lineage>
</organism>
<feature type="domain" description="Peptidase S8/S53" evidence="8">
    <location>
        <begin position="79"/>
        <end position="349"/>
    </location>
</feature>
<dbReference type="PANTHER" id="PTHR43806:SF11">
    <property type="entry name" value="CEREVISIN-RELATED"/>
    <property type="match status" value="1"/>
</dbReference>
<dbReference type="Gene3D" id="3.40.50.200">
    <property type="entry name" value="Peptidase S8/S53 domain"/>
    <property type="match status" value="1"/>
</dbReference>
<feature type="region of interest" description="Disordered" evidence="6">
    <location>
        <begin position="364"/>
        <end position="422"/>
    </location>
</feature>
<evidence type="ECO:0000313" key="10">
    <source>
        <dbReference type="Proteomes" id="UP000664209"/>
    </source>
</evidence>